<protein>
    <submittedName>
        <fullName evidence="1">Uncharacterized protein</fullName>
    </submittedName>
</protein>
<proteinExistence type="predicted"/>
<reference evidence="2" key="1">
    <citation type="submission" date="2018-06" db="EMBL/GenBank/DDBJ databases">
        <authorList>
            <person name="Martinez Ocampo F."/>
            <person name="Quiroz Castaneda R.E."/>
            <person name="Rojas Lopez X."/>
        </authorList>
    </citation>
    <scope>NUCLEOTIDE SEQUENCE [LARGE SCALE GENOMIC DNA]</scope>
    <source>
        <strain evidence="2">INIFAP02</strain>
    </source>
</reference>
<dbReference type="EMBL" id="QKVO01000007">
    <property type="protein sequence ID" value="RAO94999.1"/>
    <property type="molecule type" value="Genomic_DNA"/>
</dbReference>
<sequence>MSLLAGLKIFSIMGTIGGLGGSIAYVPWKNEFKDPAKGYYVLASWEDGTEWTVSSKNFFKEGIYNKNGIGFNEVDMKLGNQKIEKNHQFFAPIDGKGSLLVKYNGRNFHYILEDGKEQPPGHLRINENLNRLTVKKYSDEGFNKWKKGWNTINYDLEFDKCRFKKDARSKDLITVTCQWGYNGAKNTISRTLSSEDFRY</sequence>
<dbReference type="Proteomes" id="UP000249762">
    <property type="component" value="Unassembled WGS sequence"/>
</dbReference>
<evidence type="ECO:0000313" key="1">
    <source>
        <dbReference type="EMBL" id="RAO94999.1"/>
    </source>
</evidence>
<comment type="caution">
    <text evidence="1">The sequence shown here is derived from an EMBL/GenBank/DDBJ whole genome shotgun (WGS) entry which is preliminary data.</text>
</comment>
<dbReference type="AlphaFoldDB" id="A0A328PV72"/>
<evidence type="ECO:0000313" key="2">
    <source>
        <dbReference type="Proteomes" id="UP000249762"/>
    </source>
</evidence>
<gene>
    <name evidence="1" type="ORF">DNK47_02160</name>
</gene>
<organism evidence="1 2">
    <name type="scientific">Mycoplasma wenyonii</name>
    <dbReference type="NCBI Taxonomy" id="65123"/>
    <lineage>
        <taxon>Bacteria</taxon>
        <taxon>Bacillati</taxon>
        <taxon>Mycoplasmatota</taxon>
        <taxon>Mollicutes</taxon>
        <taxon>Mycoplasmataceae</taxon>
        <taxon>Mycoplasma</taxon>
    </lineage>
</organism>
<keyword evidence="2" id="KW-1185">Reference proteome</keyword>
<accession>A0A328PV72</accession>
<name>A0A328PV72_9MOLU</name>